<organism evidence="1 2">
    <name type="scientific">Trichoglossum hirsutum</name>
    <dbReference type="NCBI Taxonomy" id="265104"/>
    <lineage>
        <taxon>Eukaryota</taxon>
        <taxon>Fungi</taxon>
        <taxon>Dikarya</taxon>
        <taxon>Ascomycota</taxon>
        <taxon>Pezizomycotina</taxon>
        <taxon>Geoglossomycetes</taxon>
        <taxon>Geoglossales</taxon>
        <taxon>Geoglossaceae</taxon>
        <taxon>Trichoglossum</taxon>
    </lineage>
</organism>
<evidence type="ECO:0000313" key="1">
    <source>
        <dbReference type="EMBL" id="KAH0542073.1"/>
    </source>
</evidence>
<feature type="non-terminal residue" evidence="1">
    <location>
        <position position="59"/>
    </location>
</feature>
<accession>A0A9P8I9I9</accession>
<sequence>MLKSHTGLGVVDPYEVAERTENQDSTGVLYVDLSEELSTVGDLLKEIAKKVGGVEDPRQ</sequence>
<protein>
    <submittedName>
        <fullName evidence="1">Uncharacterized protein</fullName>
    </submittedName>
</protein>
<dbReference type="EMBL" id="JAGHQM010003703">
    <property type="protein sequence ID" value="KAH0542073.1"/>
    <property type="molecule type" value="Genomic_DNA"/>
</dbReference>
<gene>
    <name evidence="1" type="ORF">GP486_008668</name>
</gene>
<reference evidence="1" key="1">
    <citation type="submission" date="2021-03" db="EMBL/GenBank/DDBJ databases">
        <title>Comparative genomics and phylogenomic investigation of the class Geoglossomycetes provide insights into ecological specialization and systematics.</title>
        <authorList>
            <person name="Melie T."/>
            <person name="Pirro S."/>
            <person name="Miller A.N."/>
            <person name="Quandt A."/>
        </authorList>
    </citation>
    <scope>NUCLEOTIDE SEQUENCE</scope>
    <source>
        <strain evidence="1">CAQ_001_2017</strain>
    </source>
</reference>
<proteinExistence type="predicted"/>
<evidence type="ECO:0000313" key="2">
    <source>
        <dbReference type="Proteomes" id="UP000750711"/>
    </source>
</evidence>
<dbReference type="Proteomes" id="UP000750711">
    <property type="component" value="Unassembled WGS sequence"/>
</dbReference>
<comment type="caution">
    <text evidence="1">The sequence shown here is derived from an EMBL/GenBank/DDBJ whole genome shotgun (WGS) entry which is preliminary data.</text>
</comment>
<dbReference type="AlphaFoldDB" id="A0A9P8I9I9"/>
<keyword evidence="2" id="KW-1185">Reference proteome</keyword>
<name>A0A9P8I9I9_9PEZI</name>